<evidence type="ECO:0000256" key="1">
    <source>
        <dbReference type="SAM" id="SignalP"/>
    </source>
</evidence>
<dbReference type="Gene3D" id="2.60.120.10">
    <property type="entry name" value="Jelly Rolls"/>
    <property type="match status" value="1"/>
</dbReference>
<dbReference type="SUPFAM" id="SSF51182">
    <property type="entry name" value="RmlC-like cupins"/>
    <property type="match status" value="1"/>
</dbReference>
<feature type="chain" id="PRO_5031176888" evidence="1">
    <location>
        <begin position="20"/>
        <end position="138"/>
    </location>
</feature>
<dbReference type="AlphaFoldDB" id="A0A7W3FKV9"/>
<dbReference type="Proteomes" id="UP000547058">
    <property type="component" value="Unassembled WGS sequence"/>
</dbReference>
<gene>
    <name evidence="3" type="ORF">H4O11_06470</name>
</gene>
<dbReference type="PANTHER" id="PTHR38599:SF1">
    <property type="entry name" value="CUPIN DOMAIN PROTEIN (AFU_ORTHOLOGUE AFUA_3G13620)"/>
    <property type="match status" value="1"/>
</dbReference>
<dbReference type="EMBL" id="JACGXS010000002">
    <property type="protein sequence ID" value="MBA8681452.1"/>
    <property type="molecule type" value="Genomic_DNA"/>
</dbReference>
<dbReference type="CDD" id="cd02234">
    <property type="entry name" value="cupin_BLR7677-like"/>
    <property type="match status" value="1"/>
</dbReference>
<sequence>MRTLPSIALLALLPLGTFAAEPAAHASQAPEPIVHEVLTQPLPDHPGKEALILTVEYPPGGADPVHRHDAHGFVYVLEGRIVMGVAGGREVTLGPGEAFHEGPQDLHTVGRNASTAEPAKFVVFLLKDIGKPAVLPPR</sequence>
<feature type="domain" description="Cupin type-2" evidence="2">
    <location>
        <begin position="54"/>
        <end position="123"/>
    </location>
</feature>
<dbReference type="InterPro" id="IPR014710">
    <property type="entry name" value="RmlC-like_jellyroll"/>
</dbReference>
<keyword evidence="4" id="KW-1185">Reference proteome</keyword>
<dbReference type="RefSeq" id="WP_182338579.1">
    <property type="nucleotide sequence ID" value="NZ_JACGXS010000002.1"/>
</dbReference>
<protein>
    <submittedName>
        <fullName evidence="3">Cupin domain-containing protein</fullName>
    </submittedName>
</protein>
<comment type="caution">
    <text evidence="3">The sequence shown here is derived from an EMBL/GenBank/DDBJ whole genome shotgun (WGS) entry which is preliminary data.</text>
</comment>
<proteinExistence type="predicted"/>
<dbReference type="InterPro" id="IPR013096">
    <property type="entry name" value="Cupin_2"/>
</dbReference>
<dbReference type="PANTHER" id="PTHR38599">
    <property type="entry name" value="CUPIN DOMAIN PROTEIN (AFU_ORTHOLOGUE AFUA_3G13620)"/>
    <property type="match status" value="1"/>
</dbReference>
<reference evidence="3 4" key="1">
    <citation type="submission" date="2020-08" db="EMBL/GenBank/DDBJ databases">
        <title>Stenotrophomonas tumulicola JCM 30961.</title>
        <authorList>
            <person name="Deng Y."/>
        </authorList>
    </citation>
    <scope>NUCLEOTIDE SEQUENCE [LARGE SCALE GENOMIC DNA]</scope>
    <source>
        <strain evidence="3 4">JCM 30961</strain>
    </source>
</reference>
<evidence type="ECO:0000313" key="3">
    <source>
        <dbReference type="EMBL" id="MBA8681452.1"/>
    </source>
</evidence>
<organism evidence="3 4">
    <name type="scientific">Stenotrophomonas tumulicola</name>
    <dbReference type="NCBI Taxonomy" id="1685415"/>
    <lineage>
        <taxon>Bacteria</taxon>
        <taxon>Pseudomonadati</taxon>
        <taxon>Pseudomonadota</taxon>
        <taxon>Gammaproteobacteria</taxon>
        <taxon>Lysobacterales</taxon>
        <taxon>Lysobacteraceae</taxon>
        <taxon>Stenotrophomonas</taxon>
    </lineage>
</organism>
<name>A0A7W3FKV9_9GAMM</name>
<evidence type="ECO:0000313" key="4">
    <source>
        <dbReference type="Proteomes" id="UP000547058"/>
    </source>
</evidence>
<accession>A0A7W3FKV9</accession>
<feature type="signal peptide" evidence="1">
    <location>
        <begin position="1"/>
        <end position="19"/>
    </location>
</feature>
<keyword evidence="1" id="KW-0732">Signal</keyword>
<dbReference type="InterPro" id="IPR011051">
    <property type="entry name" value="RmlC_Cupin_sf"/>
</dbReference>
<evidence type="ECO:0000259" key="2">
    <source>
        <dbReference type="Pfam" id="PF07883"/>
    </source>
</evidence>
<dbReference type="Pfam" id="PF07883">
    <property type="entry name" value="Cupin_2"/>
    <property type="match status" value="1"/>
</dbReference>